<dbReference type="OrthoDB" id="7450041at2759"/>
<evidence type="ECO:0008006" key="3">
    <source>
        <dbReference type="Google" id="ProtNLM"/>
    </source>
</evidence>
<protein>
    <recommendedName>
        <fullName evidence="3">Protein ALP1-like</fullName>
    </recommendedName>
</protein>
<dbReference type="Proteomes" id="UP000663880">
    <property type="component" value="Unassembled WGS sequence"/>
</dbReference>
<sequence length="156" mass="18357">MEGCLFVVIISTGRLSFHLELLRTVDLSPATRSLGRPKHRQQGRRPSRATVFQVHSCRMDVEEAAIVALLIKRKKNKRKSREYWVHPLLQERRSKGMFKLFYEDVRKYPHKFFNYARMSVRSFDELLCLLKPHITGTDTNLRPCVSPEEKLCITLR</sequence>
<dbReference type="EMBL" id="CAJOBZ010000070">
    <property type="protein sequence ID" value="CAF4945923.1"/>
    <property type="molecule type" value="Genomic_DNA"/>
</dbReference>
<organism evidence="1 2">
    <name type="scientific">Pieris macdunnoughi</name>
    <dbReference type="NCBI Taxonomy" id="345717"/>
    <lineage>
        <taxon>Eukaryota</taxon>
        <taxon>Metazoa</taxon>
        <taxon>Ecdysozoa</taxon>
        <taxon>Arthropoda</taxon>
        <taxon>Hexapoda</taxon>
        <taxon>Insecta</taxon>
        <taxon>Pterygota</taxon>
        <taxon>Neoptera</taxon>
        <taxon>Endopterygota</taxon>
        <taxon>Lepidoptera</taxon>
        <taxon>Glossata</taxon>
        <taxon>Ditrysia</taxon>
        <taxon>Papilionoidea</taxon>
        <taxon>Pieridae</taxon>
        <taxon>Pierinae</taxon>
        <taxon>Pieris</taxon>
    </lineage>
</organism>
<gene>
    <name evidence="1" type="ORF">PMACD_LOCUS15170</name>
</gene>
<accession>A0A821XZ13</accession>
<evidence type="ECO:0000313" key="2">
    <source>
        <dbReference type="Proteomes" id="UP000663880"/>
    </source>
</evidence>
<dbReference type="AlphaFoldDB" id="A0A821XZ13"/>
<keyword evidence="2" id="KW-1185">Reference proteome</keyword>
<proteinExistence type="predicted"/>
<evidence type="ECO:0000313" key="1">
    <source>
        <dbReference type="EMBL" id="CAF4945923.1"/>
    </source>
</evidence>
<name>A0A821XZ13_9NEOP</name>
<reference evidence="1" key="1">
    <citation type="submission" date="2021-02" db="EMBL/GenBank/DDBJ databases">
        <authorList>
            <person name="Steward A R."/>
        </authorList>
    </citation>
    <scope>NUCLEOTIDE SEQUENCE</scope>
</reference>
<comment type="caution">
    <text evidence="1">The sequence shown here is derived from an EMBL/GenBank/DDBJ whole genome shotgun (WGS) entry which is preliminary data.</text>
</comment>